<evidence type="ECO:0000313" key="1">
    <source>
        <dbReference type="EMBL" id="KAK3065256.1"/>
    </source>
</evidence>
<organism evidence="1 2">
    <name type="scientific">Coniosporium uncinatum</name>
    <dbReference type="NCBI Taxonomy" id="93489"/>
    <lineage>
        <taxon>Eukaryota</taxon>
        <taxon>Fungi</taxon>
        <taxon>Dikarya</taxon>
        <taxon>Ascomycota</taxon>
        <taxon>Pezizomycotina</taxon>
        <taxon>Dothideomycetes</taxon>
        <taxon>Dothideomycetes incertae sedis</taxon>
        <taxon>Coniosporium</taxon>
    </lineage>
</organism>
<name>A0ACC3DCS7_9PEZI</name>
<reference evidence="1" key="1">
    <citation type="submission" date="2024-09" db="EMBL/GenBank/DDBJ databases">
        <title>Black Yeasts Isolated from many extreme environments.</title>
        <authorList>
            <person name="Coleine C."/>
            <person name="Stajich J.E."/>
            <person name="Selbmann L."/>
        </authorList>
    </citation>
    <scope>NUCLEOTIDE SEQUENCE</scope>
    <source>
        <strain evidence="1">CCFEE 5737</strain>
    </source>
</reference>
<accession>A0ACC3DCS7</accession>
<comment type="caution">
    <text evidence="1">The sequence shown here is derived from an EMBL/GenBank/DDBJ whole genome shotgun (WGS) entry which is preliminary data.</text>
</comment>
<dbReference type="EMBL" id="JAWDJW010006344">
    <property type="protein sequence ID" value="KAK3065256.1"/>
    <property type="molecule type" value="Genomic_DNA"/>
</dbReference>
<gene>
    <name evidence="1" type="ORF">LTS18_004492</name>
</gene>
<proteinExistence type="predicted"/>
<keyword evidence="2" id="KW-1185">Reference proteome</keyword>
<dbReference type="Proteomes" id="UP001186974">
    <property type="component" value="Unassembled WGS sequence"/>
</dbReference>
<sequence>MSSSNAPSYSLPHRIHVARVYPIRATNGSTIVVYGHEQGVTVSWRGGRPLKSKSEALPVKIPLTNGTGKEDAIMLDDDDDEPTHTQNPVEPAEFEGTEEEYDPSEPYPPVVQQWSLALGGDALNIAFPPMPRPHEKSPAIFDQRIVVAATCSDCSVRVISLPLTPPSDAAIAHHQVLESIATLSGQLGHQETPTSVSITWTSRTPPAEEVDEEVEEEEEDADGKPALSRSRQSQLRMEEQREFDLIIASHSADLGGVLKFSRIPLESFGAEQIIVSGAVAQVASLYTRTPVTKLHFNASSYPSRRHSQLLLADTRGIVKVYDALSSSIITTFSTPFTPSGQ</sequence>
<protein>
    <submittedName>
        <fullName evidence="1">Uncharacterized protein</fullName>
    </submittedName>
</protein>
<evidence type="ECO:0000313" key="2">
    <source>
        <dbReference type="Proteomes" id="UP001186974"/>
    </source>
</evidence>